<dbReference type="Pfam" id="PF00400">
    <property type="entry name" value="WD40"/>
    <property type="match status" value="1"/>
</dbReference>
<proteinExistence type="predicted"/>
<feature type="region of interest" description="Disordered" evidence="4">
    <location>
        <begin position="679"/>
        <end position="711"/>
    </location>
</feature>
<dbReference type="InterPro" id="IPR049052">
    <property type="entry name" value="nSTAND1"/>
</dbReference>
<dbReference type="SUPFAM" id="SSF50960">
    <property type="entry name" value="TolB, C-terminal domain"/>
    <property type="match status" value="1"/>
</dbReference>
<gene>
    <name evidence="6" type="ORF">SYYSPA8_36310</name>
</gene>
<dbReference type="PROSITE" id="PS00678">
    <property type="entry name" value="WD_REPEATS_1"/>
    <property type="match status" value="1"/>
</dbReference>
<dbReference type="InterPro" id="IPR036322">
    <property type="entry name" value="WD40_repeat_dom_sf"/>
</dbReference>
<reference evidence="6 7" key="1">
    <citation type="submission" date="2022-10" db="EMBL/GenBank/DDBJ databases">
        <title>Draft genome sequence of Streptomyces sp. YSPA8.</title>
        <authorList>
            <person name="Moriuchi R."/>
            <person name="Dohra H."/>
            <person name="Yamamura H."/>
            <person name="Kodani S."/>
        </authorList>
    </citation>
    <scope>NUCLEOTIDE SEQUENCE [LARGE SCALE GENOMIC DNA]</scope>
    <source>
        <strain evidence="6 7">YSPA8</strain>
    </source>
</reference>
<dbReference type="InterPro" id="IPR015943">
    <property type="entry name" value="WD40/YVTN_repeat-like_dom_sf"/>
</dbReference>
<keyword evidence="2" id="KW-0677">Repeat</keyword>
<dbReference type="RefSeq" id="WP_323451809.1">
    <property type="nucleotide sequence ID" value="NZ_BSBI01000025.1"/>
</dbReference>
<keyword evidence="1 3" id="KW-0853">WD repeat</keyword>
<dbReference type="SUPFAM" id="SSF47413">
    <property type="entry name" value="lambda repressor-like DNA-binding domains"/>
    <property type="match status" value="1"/>
</dbReference>
<sequence>MARTLCLTWGNPAYAGELAFRYGKERGDGLVAGRREVPVDPQAGPVEEFAFALRKLRAEAGGPTYRELAGKAGCSATSLSQAAAGRALPSLSVALGYAKACGGDPGEWETRWRAVAEAVRGAGEGGETPPYRGLARYEATDSDLFFGRDRVTADVLNLLGRCRFAAVFGPSGSGKSSLLRAAVIPALRDPVWAGPKLAGIRILSPGEHPVRAHHHLLTGHRPEGFHPLGGDVLVIVDQFEEVFTLCQDPEERDAFLRMLLAAREADSGMRVLCAVRADFYQHCAEHPDLADALRDAHLLVPPMTPVELRAAIVKPAAAAGLIVERELTTRLVDTVSGRPGALPLLSHALLETWHRRSGRVLTVTGYEEAGGLDGAVARSAEDLCTHLTASERESLRHVLLRLIAPGQGENPDTRRPLTGGELDALRTTDDSNGVIESLIRARLCALDDQSLELVHEALLTAWPRLRGWIDEARECLHVHRALTEDATTWHTLDRDPEVLYRGTRLARAEEHLTPHHLAPFERTFLETSFTARDQEHHAATRAARRLHHLKSVLAVLTALAVLVGGIAWEQNRSQNRERAREEARRDRERVRDEARRLTAVADSLRRSDPATAMRLALAAFRIADLPETRAAVMTAATQREEAVFPNPDPGHQTRLGLSGDGSTMIYVTKLRATVWDVESQRRTGSYPAPEQPGISLASLSDDGRWATSSSRGRPPMLWDLQAGRGSALSGIGAELTPNGRLILTQVTRDLSQEFVVSERGSRRIVGRVRLPYQASEDQQVRLSPDGRLLAVCRIGRQAEFWDVSKARRLPVRWTPHIPRSPDCSGEENHAEITPDSRRFAHSSGKGLRMWDLASGKELPQIGDGAFTDIEFSADGSYMAGADSRGIGLWRVSGPAVLVFHHPLPRNEASDLRLNLQKRWLRYTTEQGVHTLNLDGVITQPWHQQPAVAAGFSPDASMLVTGRPDLRNGRTRLRLTDPTSNRTVLLPGSCPPGGGEYSRSGTPPCSIQLAFRRDSSALAYTFRPGDITGVWPAAVHLWDARTGRTATAQVKPRNAAVYLWNTRTRHATTTLPELRPTPDELAAIGGLAFAPDDTSLFLARTQKPADLRYAPPLRPASGGLSLSPDKDFLATGHGAVIHLPTGRTEWTGSEHHAVTYSPNGKILATTDRIGQITLWDAGSVERLTVLPADADSRSGSPDPVKTLAFSPDSRTLATAGTDGSVRLWDTTSYQQLAILSTAGGAVLSLAFSPEGTTLHAASEHAPPQRYRLNLQHIAAQVCARVTTGLDRRDWSTHVTHSPYQPTCPDSPKSRP</sequence>
<evidence type="ECO:0000313" key="7">
    <source>
        <dbReference type="Proteomes" id="UP001291653"/>
    </source>
</evidence>
<dbReference type="Gene3D" id="1.10.260.40">
    <property type="entry name" value="lambda repressor-like DNA-binding domains"/>
    <property type="match status" value="1"/>
</dbReference>
<feature type="compositionally biased region" description="Basic and acidic residues" evidence="4">
    <location>
        <begin position="574"/>
        <end position="591"/>
    </location>
</feature>
<organism evidence="6 7">
    <name type="scientific">Streptomyces yaizuensis</name>
    <dbReference type="NCBI Taxonomy" id="2989713"/>
    <lineage>
        <taxon>Bacteria</taxon>
        <taxon>Bacillati</taxon>
        <taxon>Actinomycetota</taxon>
        <taxon>Actinomycetes</taxon>
        <taxon>Kitasatosporales</taxon>
        <taxon>Streptomycetaceae</taxon>
        <taxon>Streptomyces</taxon>
    </lineage>
</organism>
<evidence type="ECO:0000256" key="4">
    <source>
        <dbReference type="SAM" id="MobiDB-lite"/>
    </source>
</evidence>
<evidence type="ECO:0000313" key="6">
    <source>
        <dbReference type="EMBL" id="GLF99881.1"/>
    </source>
</evidence>
<dbReference type="InterPro" id="IPR019775">
    <property type="entry name" value="WD40_repeat_CS"/>
</dbReference>
<dbReference type="Gene3D" id="2.130.10.10">
    <property type="entry name" value="YVTN repeat-like/Quinoprotein amine dehydrogenase"/>
    <property type="match status" value="2"/>
</dbReference>
<dbReference type="Proteomes" id="UP001291653">
    <property type="component" value="Unassembled WGS sequence"/>
</dbReference>
<name>A0ABQ5PBB9_9ACTN</name>
<dbReference type="PANTHER" id="PTHR19879">
    <property type="entry name" value="TRANSCRIPTION INITIATION FACTOR TFIID"/>
    <property type="match status" value="1"/>
</dbReference>
<dbReference type="SUPFAM" id="SSF50978">
    <property type="entry name" value="WD40 repeat-like"/>
    <property type="match status" value="1"/>
</dbReference>
<keyword evidence="7" id="KW-1185">Reference proteome</keyword>
<feature type="region of interest" description="Disordered" evidence="4">
    <location>
        <begin position="572"/>
        <end position="591"/>
    </location>
</feature>
<dbReference type="InterPro" id="IPR010982">
    <property type="entry name" value="Lambda_DNA-bd_dom_sf"/>
</dbReference>
<dbReference type="SUPFAM" id="SSF50969">
    <property type="entry name" value="YVTN repeat-like/Quinoprotein amine dehydrogenase"/>
    <property type="match status" value="1"/>
</dbReference>
<dbReference type="SUPFAM" id="SSF52540">
    <property type="entry name" value="P-loop containing nucleoside triphosphate hydrolases"/>
    <property type="match status" value="1"/>
</dbReference>
<dbReference type="Pfam" id="PF13560">
    <property type="entry name" value="HTH_31"/>
    <property type="match status" value="1"/>
</dbReference>
<comment type="caution">
    <text evidence="6">The sequence shown here is derived from an EMBL/GenBank/DDBJ whole genome shotgun (WGS) entry which is preliminary data.</text>
</comment>
<dbReference type="PROSITE" id="PS50294">
    <property type="entry name" value="WD_REPEATS_REGION"/>
    <property type="match status" value="1"/>
</dbReference>
<dbReference type="SMART" id="SM00320">
    <property type="entry name" value="WD40"/>
    <property type="match status" value="5"/>
</dbReference>
<dbReference type="InterPro" id="IPR001680">
    <property type="entry name" value="WD40_rpt"/>
</dbReference>
<dbReference type="InterPro" id="IPR001387">
    <property type="entry name" value="Cro/C1-type_HTH"/>
</dbReference>
<dbReference type="Pfam" id="PF20703">
    <property type="entry name" value="nSTAND1"/>
    <property type="match status" value="1"/>
</dbReference>
<dbReference type="InterPro" id="IPR027417">
    <property type="entry name" value="P-loop_NTPase"/>
</dbReference>
<feature type="domain" description="HTH cro/C1-type" evidence="5">
    <location>
        <begin position="53"/>
        <end position="108"/>
    </location>
</feature>
<feature type="region of interest" description="Disordered" evidence="4">
    <location>
        <begin position="1290"/>
        <end position="1310"/>
    </location>
</feature>
<dbReference type="PANTHER" id="PTHR19879:SF9">
    <property type="entry name" value="TRANSCRIPTION INITIATION FACTOR TFIID SUBUNIT 5"/>
    <property type="match status" value="1"/>
</dbReference>
<evidence type="ECO:0000256" key="2">
    <source>
        <dbReference type="ARBA" id="ARBA00022737"/>
    </source>
</evidence>
<accession>A0ABQ5PBB9</accession>
<evidence type="ECO:0000259" key="5">
    <source>
        <dbReference type="PROSITE" id="PS50943"/>
    </source>
</evidence>
<evidence type="ECO:0000256" key="1">
    <source>
        <dbReference type="ARBA" id="ARBA00022574"/>
    </source>
</evidence>
<dbReference type="InterPro" id="IPR011044">
    <property type="entry name" value="Quino_amine_DH_bsu"/>
</dbReference>
<protein>
    <submittedName>
        <fullName evidence="6">Helix-turn-helix domain-containing protein</fullName>
    </submittedName>
</protein>
<evidence type="ECO:0000256" key="3">
    <source>
        <dbReference type="PROSITE-ProRule" id="PRU00221"/>
    </source>
</evidence>
<dbReference type="PROSITE" id="PS50082">
    <property type="entry name" value="WD_REPEATS_2"/>
    <property type="match status" value="1"/>
</dbReference>
<dbReference type="EMBL" id="BSBI01000025">
    <property type="protein sequence ID" value="GLF99881.1"/>
    <property type="molecule type" value="Genomic_DNA"/>
</dbReference>
<dbReference type="CDD" id="cd00093">
    <property type="entry name" value="HTH_XRE"/>
    <property type="match status" value="1"/>
</dbReference>
<dbReference type="PROSITE" id="PS50943">
    <property type="entry name" value="HTH_CROC1"/>
    <property type="match status" value="1"/>
</dbReference>
<feature type="repeat" description="WD" evidence="3">
    <location>
        <begin position="1192"/>
        <end position="1233"/>
    </location>
</feature>
<dbReference type="SMART" id="SM00530">
    <property type="entry name" value="HTH_XRE"/>
    <property type="match status" value="1"/>
</dbReference>